<name>A0A8J2UIS5_9BACT</name>
<evidence type="ECO:0000313" key="2">
    <source>
        <dbReference type="EMBL" id="GGB22024.1"/>
    </source>
</evidence>
<dbReference type="PANTHER" id="PTHR47786:SF2">
    <property type="entry name" value="GLYCOSYL HYDROLASE FAMILY 13 CATALYTIC DOMAIN-CONTAINING PROTEIN"/>
    <property type="match status" value="1"/>
</dbReference>
<evidence type="ECO:0000259" key="1">
    <source>
        <dbReference type="SMART" id="SM00642"/>
    </source>
</evidence>
<reference evidence="2" key="2">
    <citation type="submission" date="2020-09" db="EMBL/GenBank/DDBJ databases">
        <authorList>
            <person name="Sun Q."/>
            <person name="Zhou Y."/>
        </authorList>
    </citation>
    <scope>NUCLEOTIDE SEQUENCE</scope>
    <source>
        <strain evidence="2">CGMCC 1.15448</strain>
    </source>
</reference>
<dbReference type="InterPro" id="IPR006047">
    <property type="entry name" value="GH13_cat_dom"/>
</dbReference>
<accession>A0A8J2UIS5</accession>
<comment type="caution">
    <text evidence="2">The sequence shown here is derived from an EMBL/GenBank/DDBJ whole genome shotgun (WGS) entry which is preliminary data.</text>
</comment>
<dbReference type="GO" id="GO:0016798">
    <property type="term" value="F:hydrolase activity, acting on glycosyl bonds"/>
    <property type="evidence" value="ECO:0007669"/>
    <property type="project" value="UniProtKB-KW"/>
</dbReference>
<feature type="domain" description="Glycosyl hydrolase family 13 catalytic" evidence="1">
    <location>
        <begin position="27"/>
        <end position="333"/>
    </location>
</feature>
<dbReference type="AlphaFoldDB" id="A0A8J2UIS5"/>
<dbReference type="SUPFAM" id="SSF51445">
    <property type="entry name" value="(Trans)glycosidases"/>
    <property type="match status" value="1"/>
</dbReference>
<dbReference type="Proteomes" id="UP000607559">
    <property type="component" value="Unassembled WGS sequence"/>
</dbReference>
<gene>
    <name evidence="2" type="ORF">GCM10011511_52360</name>
</gene>
<proteinExistence type="predicted"/>
<dbReference type="Gene3D" id="3.20.20.80">
    <property type="entry name" value="Glycosidases"/>
    <property type="match status" value="1"/>
</dbReference>
<dbReference type="SMART" id="SM00642">
    <property type="entry name" value="Aamy"/>
    <property type="match status" value="1"/>
</dbReference>
<dbReference type="EMBL" id="BMJC01000006">
    <property type="protein sequence ID" value="GGB22024.1"/>
    <property type="molecule type" value="Genomic_DNA"/>
</dbReference>
<dbReference type="InterPro" id="IPR017853">
    <property type="entry name" value="GH"/>
</dbReference>
<dbReference type="Gene3D" id="2.60.40.1180">
    <property type="entry name" value="Golgi alpha-mannosidase II"/>
    <property type="match status" value="1"/>
</dbReference>
<dbReference type="SUPFAM" id="SSF51011">
    <property type="entry name" value="Glycosyl hydrolase domain"/>
    <property type="match status" value="1"/>
</dbReference>
<dbReference type="GO" id="GO:0005975">
    <property type="term" value="P:carbohydrate metabolic process"/>
    <property type="evidence" value="ECO:0007669"/>
    <property type="project" value="InterPro"/>
</dbReference>
<dbReference type="RefSeq" id="WP_188937372.1">
    <property type="nucleotide sequence ID" value="NZ_BMJC01000006.1"/>
</dbReference>
<evidence type="ECO:0000313" key="3">
    <source>
        <dbReference type="Proteomes" id="UP000607559"/>
    </source>
</evidence>
<sequence>MSDTFRPVDWIYSSNIYEVNLRQYTPEGTIKAFSRELPRLRDMGIDVLWFMPITPISAEKRIGSLGSYYACSDYTSINPEYGTMEDFIALVKEAHTLGFRVILDIVANHTGWDHHWTREHPDYYRRNQEGQFYDPHGWADVIDLNYDNPRLRQAMIDVMRFWIGKCDVDGFRCDMAMLVPLDFWREARQALDPLKPLFWLAECEEIAYHEVFDATYTWKLLHKMEAVWRTESPVAGLDEVLEYYDTMFPDDGLRVYFTTNHDENSHSGSEFERMGGMARAFAVLCCTWNGLPLIYSGQELPNYKRLKFFDKDQIDWTGRYEMHGFYRTLLQLRKRNPALRSGDPAVTLHRLHTSLDDRSFVFARRAGDDLVLVVLNLSAAELTLPVAQLLIHGSYREAFTGTWLDLPAAGNLVLPGWGYAVYEKTK</sequence>
<dbReference type="InterPro" id="IPR013780">
    <property type="entry name" value="Glyco_hydro_b"/>
</dbReference>
<dbReference type="PANTHER" id="PTHR47786">
    <property type="entry name" value="ALPHA-1,4-GLUCAN:MALTOSE-1-PHOSPHATE MALTOSYLTRANSFERASE"/>
    <property type="match status" value="1"/>
</dbReference>
<dbReference type="CDD" id="cd11313">
    <property type="entry name" value="AmyAc_arch_bac_AmyA"/>
    <property type="match status" value="1"/>
</dbReference>
<keyword evidence="3" id="KW-1185">Reference proteome</keyword>
<reference evidence="2" key="1">
    <citation type="journal article" date="2014" name="Int. J. Syst. Evol. Microbiol.">
        <title>Complete genome sequence of Corynebacterium casei LMG S-19264T (=DSM 44701T), isolated from a smear-ripened cheese.</title>
        <authorList>
            <consortium name="US DOE Joint Genome Institute (JGI-PGF)"/>
            <person name="Walter F."/>
            <person name="Albersmeier A."/>
            <person name="Kalinowski J."/>
            <person name="Ruckert C."/>
        </authorList>
    </citation>
    <scope>NUCLEOTIDE SEQUENCE</scope>
    <source>
        <strain evidence="2">CGMCC 1.15448</strain>
    </source>
</reference>
<organism evidence="2 3">
    <name type="scientific">Puia dinghuensis</name>
    <dbReference type="NCBI Taxonomy" id="1792502"/>
    <lineage>
        <taxon>Bacteria</taxon>
        <taxon>Pseudomonadati</taxon>
        <taxon>Bacteroidota</taxon>
        <taxon>Chitinophagia</taxon>
        <taxon>Chitinophagales</taxon>
        <taxon>Chitinophagaceae</taxon>
        <taxon>Puia</taxon>
    </lineage>
</organism>
<dbReference type="Pfam" id="PF00128">
    <property type="entry name" value="Alpha-amylase"/>
    <property type="match status" value="1"/>
</dbReference>
<protein>
    <submittedName>
        <fullName evidence="2">Alpha-amlyase</fullName>
    </submittedName>
</protein>